<evidence type="ECO:0000313" key="3">
    <source>
        <dbReference type="EMBL" id="RVE66752.1"/>
    </source>
</evidence>
<dbReference type="OrthoDB" id="18740at2759"/>
<evidence type="ECO:0000256" key="1">
    <source>
        <dbReference type="SAM" id="MobiDB-lite"/>
    </source>
</evidence>
<feature type="region of interest" description="Disordered" evidence="1">
    <location>
        <begin position="97"/>
        <end position="126"/>
    </location>
</feature>
<keyword evidence="2" id="KW-1133">Transmembrane helix</keyword>
<keyword evidence="2" id="KW-0812">Transmembrane</keyword>
<dbReference type="Proteomes" id="UP000283210">
    <property type="component" value="Chromosome 11"/>
</dbReference>
<protein>
    <submittedName>
        <fullName evidence="3">Uncharacterized protein</fullName>
    </submittedName>
</protein>
<sequence length="266" mass="29541">MDILAAWVTADPAVGRLIWVLILVIATFLVWLLFFCCYSWNESSSPNVERYLAVMMGHSKSKAPNQRKKKSKEKLTSVVQSAEAELKKTEIPEQAAECPAVRKRKKKKQNLKPSMETVTPAEKQKTGRHAGCSGSFCLHAPCSSSIPQDAGAAPLQIKGGDAQSLSYCWRKKKSRAPSSAVFHPVRLLRIRRTMEELKDRPRRRPLVRAASEESSSDLSSISCSPSPGDTLPWNLPKHHRIKRSKSASGDVLDPAERAVIRIAVLF</sequence>
<evidence type="ECO:0000256" key="2">
    <source>
        <dbReference type="SAM" id="Phobius"/>
    </source>
</evidence>
<keyword evidence="4" id="KW-1185">Reference proteome</keyword>
<reference evidence="3 4" key="1">
    <citation type="submission" date="2018-11" db="EMBL/GenBank/DDBJ databases">
        <authorList>
            <person name="Lopez-Roques C."/>
            <person name="Donnadieu C."/>
            <person name="Bouchez O."/>
            <person name="Klopp C."/>
            <person name="Cabau C."/>
            <person name="Zahm M."/>
        </authorList>
    </citation>
    <scope>NUCLEOTIDE SEQUENCE [LARGE SCALE GENOMIC DNA]</scope>
    <source>
        <strain evidence="3">RS831</strain>
        <tissue evidence="3">Whole body</tissue>
    </source>
</reference>
<proteinExistence type="predicted"/>
<feature type="compositionally biased region" description="Low complexity" evidence="1">
    <location>
        <begin position="212"/>
        <end position="226"/>
    </location>
</feature>
<dbReference type="EMBL" id="CM012447">
    <property type="protein sequence ID" value="RVE66752.1"/>
    <property type="molecule type" value="Genomic_DNA"/>
</dbReference>
<dbReference type="AlphaFoldDB" id="A0A3S2MGM6"/>
<accession>A0A3S2MGM6</accession>
<reference evidence="3 4" key="2">
    <citation type="submission" date="2019-01" db="EMBL/GenBank/DDBJ databases">
        <title>A chromosome length genome reference of the Java medaka (oryzias javanicus).</title>
        <authorList>
            <person name="Herpin A."/>
            <person name="Takehana Y."/>
            <person name="Naruse K."/>
            <person name="Ansai S."/>
            <person name="Kawaguchi M."/>
        </authorList>
    </citation>
    <scope>NUCLEOTIDE SEQUENCE [LARGE SCALE GENOMIC DNA]</scope>
    <source>
        <strain evidence="3">RS831</strain>
        <tissue evidence="3">Whole body</tissue>
    </source>
</reference>
<gene>
    <name evidence="3" type="ORF">OJAV_G00110320</name>
</gene>
<feature type="region of interest" description="Disordered" evidence="1">
    <location>
        <begin position="199"/>
        <end position="233"/>
    </location>
</feature>
<feature type="transmembrane region" description="Helical" evidence="2">
    <location>
        <begin position="17"/>
        <end position="40"/>
    </location>
</feature>
<evidence type="ECO:0000313" key="4">
    <source>
        <dbReference type="Proteomes" id="UP000283210"/>
    </source>
</evidence>
<keyword evidence="2" id="KW-0472">Membrane</keyword>
<organism evidence="3 4">
    <name type="scientific">Oryzias javanicus</name>
    <name type="common">Javanese ricefish</name>
    <name type="synonym">Aplocheilus javanicus</name>
    <dbReference type="NCBI Taxonomy" id="123683"/>
    <lineage>
        <taxon>Eukaryota</taxon>
        <taxon>Metazoa</taxon>
        <taxon>Chordata</taxon>
        <taxon>Craniata</taxon>
        <taxon>Vertebrata</taxon>
        <taxon>Euteleostomi</taxon>
        <taxon>Actinopterygii</taxon>
        <taxon>Neopterygii</taxon>
        <taxon>Teleostei</taxon>
        <taxon>Neoteleostei</taxon>
        <taxon>Acanthomorphata</taxon>
        <taxon>Ovalentaria</taxon>
        <taxon>Atherinomorphae</taxon>
        <taxon>Beloniformes</taxon>
        <taxon>Adrianichthyidae</taxon>
        <taxon>Oryziinae</taxon>
        <taxon>Oryzias</taxon>
    </lineage>
</organism>
<feature type="compositionally biased region" description="Basic residues" evidence="1">
    <location>
        <begin position="101"/>
        <end position="110"/>
    </location>
</feature>
<name>A0A3S2MGM6_ORYJA</name>